<protein>
    <submittedName>
        <fullName evidence="1">Uncharacterized protein</fullName>
    </submittedName>
</protein>
<reference evidence="1 2" key="1">
    <citation type="submission" date="2014-04" db="EMBL/GenBank/DDBJ databases">
        <title>Genome sequencing of Vibrio navarrensis strains.</title>
        <authorList>
            <person name="Gladney L.M."/>
            <person name="Katz L.S."/>
            <person name="Marino-Ramirez L."/>
            <person name="Jordan I.K."/>
        </authorList>
    </citation>
    <scope>NUCLEOTIDE SEQUENCE [LARGE SCALE GENOMIC DNA]</scope>
    <source>
        <strain evidence="1 2">ATCC 51183</strain>
    </source>
</reference>
<accession>A0A099ML08</accession>
<evidence type="ECO:0000313" key="2">
    <source>
        <dbReference type="Proteomes" id="UP000029994"/>
    </source>
</evidence>
<comment type="caution">
    <text evidence="1">The sequence shown here is derived from an EMBL/GenBank/DDBJ whole genome shotgun (WGS) entry which is preliminary data.</text>
</comment>
<evidence type="ECO:0000313" key="1">
    <source>
        <dbReference type="EMBL" id="KGK10062.1"/>
    </source>
</evidence>
<gene>
    <name evidence="1" type="ORF">EA26_01540</name>
</gene>
<sequence length="117" mass="13766">MMLYRDALIEAIDYWNSDPIEDEWFFEKFRDDFIGNMSPSEAFSSINETISFLLKEEDESTACEILQTIINLAEKSQTTEVPSALIENKNLIESQFDARGEYSKSKLGELFRYYRFF</sequence>
<dbReference type="AlphaFoldDB" id="A0A099ML08"/>
<name>A0A099ML08_9VIBR</name>
<dbReference type="Proteomes" id="UP000029994">
    <property type="component" value="Unassembled WGS sequence"/>
</dbReference>
<dbReference type="EMBL" id="JMCG01000001">
    <property type="protein sequence ID" value="KGK10062.1"/>
    <property type="molecule type" value="Genomic_DNA"/>
</dbReference>
<keyword evidence="2" id="KW-1185">Reference proteome</keyword>
<organism evidence="1 2">
    <name type="scientific">Vibrio navarrensis</name>
    <dbReference type="NCBI Taxonomy" id="29495"/>
    <lineage>
        <taxon>Bacteria</taxon>
        <taxon>Pseudomonadati</taxon>
        <taxon>Pseudomonadota</taxon>
        <taxon>Gammaproteobacteria</taxon>
        <taxon>Vibrionales</taxon>
        <taxon>Vibrionaceae</taxon>
        <taxon>Vibrio</taxon>
    </lineage>
</organism>
<dbReference type="STRING" id="29495.EA26_01540"/>
<proteinExistence type="predicted"/>